<evidence type="ECO:0000259" key="3">
    <source>
        <dbReference type="PROSITE" id="PS51154"/>
    </source>
</evidence>
<sequence length="305" mass="34196">MLIYRRTSLLESTAQTLVNTVNCVGVMGKGIAKDFKEREPQMFVAYKRICDQKLLSPGKLWLWKGATSWVLNFPTKQHWRNPSKIQWIEAGLEKFVGHYESLGITEISFPRLGCGNGGLMWDDVRPVMERHLKDLPIQIFIHDYTVDIGLPEHMESVASQLKEEAVDSSSFDAFIGALQRAVELSDEKFVQFDNHQPVQASIGEDKILKLQANDAEWSLEAEDLWGVWVGLQKGLLTQDKAAWTQKGAGEPLLSVLSVLPHVRPVQIQGIKKDAEVALEYRPGERGSEVAPSSKPQLELAYGADD</sequence>
<feature type="region of interest" description="Disordered" evidence="2">
    <location>
        <begin position="282"/>
        <end position="305"/>
    </location>
</feature>
<dbReference type="PROSITE" id="PS51154">
    <property type="entry name" value="MACRO"/>
    <property type="match status" value="1"/>
</dbReference>
<dbReference type="CDD" id="cd02901">
    <property type="entry name" value="Macro_Poa1p-like"/>
    <property type="match status" value="1"/>
</dbReference>
<dbReference type="GO" id="GO:0140291">
    <property type="term" value="P:peptidyl-glutamate ADP-deribosylation"/>
    <property type="evidence" value="ECO:0007669"/>
    <property type="project" value="TreeGrafter"/>
</dbReference>
<dbReference type="EMBL" id="CP028989">
    <property type="protein sequence ID" value="UUO64811.1"/>
    <property type="molecule type" value="Genomic_DNA"/>
</dbReference>
<gene>
    <name evidence="4" type="ORF">DCM83_06020</name>
</gene>
<dbReference type="Gene3D" id="3.40.220.10">
    <property type="entry name" value="Leucine Aminopeptidase, subunit E, domain 1"/>
    <property type="match status" value="1"/>
</dbReference>
<evidence type="ECO:0000313" key="5">
    <source>
        <dbReference type="Proteomes" id="UP001058872"/>
    </source>
</evidence>
<comment type="catalytic activity">
    <reaction evidence="1">
        <text>an N-(ADP-alpha-D-ribosyl)-thymidine in DNA + H2O = a thymidine in DNA + ADP-D-ribose</text>
        <dbReference type="Rhea" id="RHEA:71655"/>
        <dbReference type="Rhea" id="RHEA-COMP:13556"/>
        <dbReference type="Rhea" id="RHEA-COMP:18051"/>
        <dbReference type="ChEBI" id="CHEBI:15377"/>
        <dbReference type="ChEBI" id="CHEBI:57967"/>
        <dbReference type="ChEBI" id="CHEBI:137386"/>
        <dbReference type="ChEBI" id="CHEBI:191199"/>
    </reaction>
    <physiologicalReaction direction="left-to-right" evidence="1">
        <dbReference type="Rhea" id="RHEA:71656"/>
    </physiologicalReaction>
</comment>
<organism evidence="4 5">
    <name type="scientific">Bradyrhizobium betae</name>
    <dbReference type="NCBI Taxonomy" id="244734"/>
    <lineage>
        <taxon>Bacteria</taxon>
        <taxon>Pseudomonadati</taxon>
        <taxon>Pseudomonadota</taxon>
        <taxon>Alphaproteobacteria</taxon>
        <taxon>Hyphomicrobiales</taxon>
        <taxon>Nitrobacteraceae</taxon>
        <taxon>Bradyrhizobium</taxon>
    </lineage>
</organism>
<protein>
    <submittedName>
        <fullName evidence="4">Phosphatase</fullName>
    </submittedName>
</protein>
<dbReference type="PANTHER" id="PTHR12521">
    <property type="entry name" value="PROTEIN C6ORF130"/>
    <property type="match status" value="1"/>
</dbReference>
<evidence type="ECO:0000256" key="1">
    <source>
        <dbReference type="ARBA" id="ARBA00035885"/>
    </source>
</evidence>
<dbReference type="InterPro" id="IPR043472">
    <property type="entry name" value="Macro_dom-like"/>
</dbReference>
<dbReference type="SUPFAM" id="SSF52949">
    <property type="entry name" value="Macro domain-like"/>
    <property type="match status" value="1"/>
</dbReference>
<dbReference type="InterPro" id="IPR050892">
    <property type="entry name" value="ADP-ribose_metab_enzymes"/>
</dbReference>
<evidence type="ECO:0000256" key="2">
    <source>
        <dbReference type="SAM" id="MobiDB-lite"/>
    </source>
</evidence>
<name>A0AAE9N686_9BRAD</name>
<dbReference type="AlphaFoldDB" id="A0AAE9N686"/>
<accession>A0AAE9N686</accession>
<dbReference type="PANTHER" id="PTHR12521:SF0">
    <property type="entry name" value="ADP-RIBOSE GLYCOHYDROLASE OARD1"/>
    <property type="match status" value="1"/>
</dbReference>
<reference evidence="4" key="1">
    <citation type="submission" date="2018-04" db="EMBL/GenBank/DDBJ databases">
        <title>Genomes of Endosymbiotic and Endophytic Bradyrhizobium Publication status.</title>
        <authorList>
            <person name="Guha S."/>
            <person name="Jorrin B."/>
            <person name="Sarkar M."/>
            <person name="Poole P.S."/>
            <person name="DasGupta M."/>
        </authorList>
    </citation>
    <scope>NUCLEOTIDE SEQUENCE</scope>
    <source>
        <strain evidence="4">WBOS16</strain>
    </source>
</reference>
<dbReference type="InterPro" id="IPR002589">
    <property type="entry name" value="Macro_dom"/>
</dbReference>
<evidence type="ECO:0000313" key="4">
    <source>
        <dbReference type="EMBL" id="UUO64811.1"/>
    </source>
</evidence>
<dbReference type="Pfam" id="PF01661">
    <property type="entry name" value="Macro"/>
    <property type="match status" value="1"/>
</dbReference>
<proteinExistence type="predicted"/>
<feature type="domain" description="Macro" evidence="3">
    <location>
        <begin position="1"/>
        <end position="148"/>
    </location>
</feature>
<dbReference type="SMART" id="SM00506">
    <property type="entry name" value="A1pp"/>
    <property type="match status" value="1"/>
</dbReference>
<dbReference type="Proteomes" id="UP001058872">
    <property type="component" value="Chromosome"/>
</dbReference>